<feature type="transmembrane region" description="Helical" evidence="2">
    <location>
        <begin position="213"/>
        <end position="240"/>
    </location>
</feature>
<evidence type="ECO:0000256" key="1">
    <source>
        <dbReference type="SAM" id="MobiDB-lite"/>
    </source>
</evidence>
<keyword evidence="2" id="KW-1133">Transmembrane helix</keyword>
<reference evidence="3 4" key="1">
    <citation type="submission" date="2016-10" db="EMBL/GenBank/DDBJ databases">
        <authorList>
            <person name="de Groot N.N."/>
        </authorList>
    </citation>
    <scope>NUCLEOTIDE SEQUENCE [LARGE SCALE GENOMIC DNA]</scope>
    <source>
        <strain evidence="3 4">DSM 44778</strain>
    </source>
</reference>
<feature type="transmembrane region" description="Helical" evidence="2">
    <location>
        <begin position="79"/>
        <end position="108"/>
    </location>
</feature>
<evidence type="ECO:0008006" key="5">
    <source>
        <dbReference type="Google" id="ProtNLM"/>
    </source>
</evidence>
<feature type="compositionally biased region" description="Pro residues" evidence="1">
    <location>
        <begin position="357"/>
        <end position="367"/>
    </location>
</feature>
<protein>
    <recommendedName>
        <fullName evidence="5">Membrane domain of glycerophosphoryl diester phosphodiesterase</fullName>
    </recommendedName>
</protein>
<gene>
    <name evidence="3" type="ORF">SAMN05421852_10249</name>
</gene>
<organism evidence="3 4">
    <name type="scientific">Thermoflavimicrobium dichotomicum</name>
    <dbReference type="NCBI Taxonomy" id="46223"/>
    <lineage>
        <taxon>Bacteria</taxon>
        <taxon>Bacillati</taxon>
        <taxon>Bacillota</taxon>
        <taxon>Bacilli</taxon>
        <taxon>Bacillales</taxon>
        <taxon>Thermoactinomycetaceae</taxon>
        <taxon>Thermoflavimicrobium</taxon>
    </lineage>
</organism>
<feature type="transmembrane region" description="Helical" evidence="2">
    <location>
        <begin position="167"/>
        <end position="192"/>
    </location>
</feature>
<feature type="transmembrane region" description="Helical" evidence="2">
    <location>
        <begin position="21"/>
        <end position="48"/>
    </location>
</feature>
<dbReference type="AlphaFoldDB" id="A0A1I3L5Y0"/>
<name>A0A1I3L5Y0_9BACL</name>
<proteinExistence type="predicted"/>
<keyword evidence="2" id="KW-0472">Membrane</keyword>
<evidence type="ECO:0000256" key="2">
    <source>
        <dbReference type="SAM" id="Phobius"/>
    </source>
</evidence>
<dbReference type="Proteomes" id="UP000199545">
    <property type="component" value="Unassembled WGS sequence"/>
</dbReference>
<keyword evidence="4" id="KW-1185">Reference proteome</keyword>
<dbReference type="STRING" id="46223.SAMN05421852_10249"/>
<accession>A0A1I3L5Y0</accession>
<evidence type="ECO:0000313" key="3">
    <source>
        <dbReference type="EMBL" id="SFI80070.1"/>
    </source>
</evidence>
<feature type="compositionally biased region" description="Low complexity" evidence="1">
    <location>
        <begin position="320"/>
        <end position="356"/>
    </location>
</feature>
<keyword evidence="2" id="KW-0812">Transmembrane</keyword>
<evidence type="ECO:0000313" key="4">
    <source>
        <dbReference type="Proteomes" id="UP000199545"/>
    </source>
</evidence>
<feature type="transmembrane region" description="Helical" evidence="2">
    <location>
        <begin position="128"/>
        <end position="155"/>
    </location>
</feature>
<feature type="region of interest" description="Disordered" evidence="1">
    <location>
        <begin position="305"/>
        <end position="367"/>
    </location>
</feature>
<dbReference type="EMBL" id="FORR01000002">
    <property type="protein sequence ID" value="SFI80070.1"/>
    <property type="molecule type" value="Genomic_DNA"/>
</dbReference>
<feature type="transmembrane region" description="Helical" evidence="2">
    <location>
        <begin position="260"/>
        <end position="284"/>
    </location>
</feature>
<sequence length="367" mass="40985">MVVQSFSSIFTKHGFKLWLGNLLGIIITSILSIIAFFILTIMATIFVATTVLGSGLHNAMLGSEALEQQMMEAFSDAGFGLIILCIIAVLTFSLIFSFPIAGSIGMTVESVESNRSRVSSYFKYGFKFLFKMFGYSLLTSFIFIAIEIIFIMVLAMMGINDASSGSMILSVIIFLIIFFLFSISIMHAPVIMMTERTGVFKSIRLSISLLSQAFGKVLGTALLMIPAVIIYYICYAFFMLPDDTAIDPVTKMPDFNVSGMLLMIFIITPLFMTITMLIIVYRYFKHLRSFIRPIYPGGGQGGNPYMPNLQQPYPNPQQPPFTFNPNPMGSIQPPNYQQPNPFQSPPNYQQPNQKPFPSNPFPPQQPH</sequence>